<gene>
    <name evidence="2" type="primary">SORBS1</name>
</gene>
<keyword evidence="1" id="KW-1185">Reference proteome</keyword>
<proteinExistence type="predicted"/>
<dbReference type="RefSeq" id="XP_074230000.1">
    <property type="nucleotide sequence ID" value="XM_074373899.1"/>
</dbReference>
<reference evidence="2" key="1">
    <citation type="submission" date="2025-08" db="UniProtKB">
        <authorList>
            <consortium name="RefSeq"/>
        </authorList>
    </citation>
    <scope>IDENTIFICATION</scope>
    <source>
        <tissue evidence="2">Blood</tissue>
    </source>
</reference>
<protein>
    <submittedName>
        <fullName evidence="2">Sorbin and SH3 domain-containing protein 1 isoform X26</fullName>
    </submittedName>
</protein>
<organism evidence="1 2">
    <name type="scientific">Camelus bactrianus</name>
    <name type="common">Bactrian camel</name>
    <dbReference type="NCBI Taxonomy" id="9837"/>
    <lineage>
        <taxon>Eukaryota</taxon>
        <taxon>Metazoa</taxon>
        <taxon>Chordata</taxon>
        <taxon>Craniata</taxon>
        <taxon>Vertebrata</taxon>
        <taxon>Euteleostomi</taxon>
        <taxon>Mammalia</taxon>
        <taxon>Eutheria</taxon>
        <taxon>Laurasiatheria</taxon>
        <taxon>Artiodactyla</taxon>
        <taxon>Tylopoda</taxon>
        <taxon>Camelidae</taxon>
        <taxon>Camelus</taxon>
    </lineage>
</organism>
<evidence type="ECO:0000313" key="2">
    <source>
        <dbReference type="RefSeq" id="XP_074230000.1"/>
    </source>
</evidence>
<evidence type="ECO:0000313" key="1">
    <source>
        <dbReference type="Proteomes" id="UP001732780"/>
    </source>
</evidence>
<dbReference type="Proteomes" id="UP001732780">
    <property type="component" value="Chromosome 11"/>
</dbReference>
<accession>A0AC58R640</accession>
<name>A0AC58R640_CAMBA</name>
<sequence length="815" mass="89715">MSSECDVGASKAVVNGLAPGSNGQDKDTDPTKICTGKGAVTLRASSSYREMPSGSPVSPREAPQHAGTPVLESENSSADEWRLSSNADANGNAQPSSLAAKGYRSVHPSLPSDKPQDATSSSPAQPEVIVVPLYLVNTDRGHEGTDRPPASLGPRGPPVPATTPAGSPLALPTLDDFIPPHLQRWSHHSQPARAPGSFPPASQTPPSFSPPPPLVPPVPEGLRRASEPGLKGAVSSTDSSPPLNEVSLSHVGTDSQTSAPVSKPPSAYPSTTIVNPTIVLLQHNREQQKRLSSLSDPVSERRVGEQDLAPTQEKPSSPGRAPERKAKDDSRRAAKSAQDLSDVSMDEVGIPLRNTERSKDWYKTMFKQIHKLNRDDDSDLYSPRYSFSEDTKSPVSVPRSKSEMNYIDGEKVVKRSATLPLPTRSSSLKSSPERNDWEPPDKKVDTRKYRAEPKSIYEYQPGKSSVLTNEKMSSAVSPTPDISSEPPGYIYSSNFHAVKRESDGAPGDLASLESERQIYKSVLEGGDIPLQGLSGLKRPSSSASTKDSESPRHFIPADYLESTEEFIRRRHDDKEMRPARAKYDFKAQTLKELPLQKGDIVYICKQIDQNWYEGEHHGRVGIFPRTYIELLPPAEKAQPKKLTPVQILEYGEAVAKFNFNGDTQVEMSFRKGERITLLRQVDENWYEGRIPGTSRQGIFPITYVDVIKRPLVKNPVDYIDLPFSSSPSRSATASPQQPQAQQRRVTPDRSQTSQDLLSYQALYSYIPQNEDELELRDGDIVDVMEKCDDGWFVGTSRRTRQFGTFPGNYVKPLYL</sequence>